<evidence type="ECO:0000256" key="2">
    <source>
        <dbReference type="ARBA" id="ARBA00022448"/>
    </source>
</evidence>
<keyword evidence="15" id="KW-1185">Reference proteome</keyword>
<sequence length="546" mass="62006">MDNSGISTQHLRPDIVNLNVGGKTFLTTKATLISVPDTRLSILSKNSKEYVPELGVYFFDRNPDTFNFVLDFYRTGELHLPKHVCGATIRNELEYWQIASMSIADCCVASLFKFEDELEVSHNLKQQFETTDLEYTSDQLETSKWARIKNVLWEIMDRPKSSRLARGYSVIYMSFVITTCITFILSTHEEFRSSPVDPNNSSRYTEIYQTLLEKHSNSKIALMVGTEMVDSLRILNDCCAMFFTIELVLRIIVCPNRKAFFKFWLNIIDIIVVISMMITFGLRNIEHMVTNDQLLWFYLFIRGMIILRLLRLFRFARHFSGLKILYLVLKASIQELGLLGLTFTITSALFGGFVYYAEFFHPENFQNVPIGIWWAIVTLTTVGYGDYVPVTTAGYIIGALCAVCGLLLLSMPIAVIATNFNDYYSQNKIREKQLTRKKTVFETIRKLFHFNKTNNKFTTIGAQSTLNTPREAGTSSNTDGIVTISSEINNDPAAIQAVHLRVKNGGHALNLKNGGLNAKSHTNHIAVQPAKKKNEAFKNAVTKSIK</sequence>
<evidence type="ECO:0000256" key="7">
    <source>
        <dbReference type="ARBA" id="ARBA00022958"/>
    </source>
</evidence>
<evidence type="ECO:0000256" key="9">
    <source>
        <dbReference type="ARBA" id="ARBA00023065"/>
    </source>
</evidence>
<comment type="caution">
    <text evidence="14">The sequence shown here is derived from an EMBL/GenBank/DDBJ whole genome shotgun (WGS) entry which is preliminary data.</text>
</comment>
<feature type="transmembrane region" description="Helical" evidence="12">
    <location>
        <begin position="234"/>
        <end position="253"/>
    </location>
</feature>
<keyword evidence="8 12" id="KW-1133">Transmembrane helix</keyword>
<dbReference type="Pfam" id="PF02214">
    <property type="entry name" value="BTB_2"/>
    <property type="match status" value="1"/>
</dbReference>
<organism evidence="14 15">
    <name type="scientific">Dreissena polymorpha</name>
    <name type="common">Zebra mussel</name>
    <name type="synonym">Mytilus polymorpha</name>
    <dbReference type="NCBI Taxonomy" id="45954"/>
    <lineage>
        <taxon>Eukaryota</taxon>
        <taxon>Metazoa</taxon>
        <taxon>Spiralia</taxon>
        <taxon>Lophotrochozoa</taxon>
        <taxon>Mollusca</taxon>
        <taxon>Bivalvia</taxon>
        <taxon>Autobranchia</taxon>
        <taxon>Heteroconchia</taxon>
        <taxon>Euheterodonta</taxon>
        <taxon>Imparidentia</taxon>
        <taxon>Neoheterodontei</taxon>
        <taxon>Myida</taxon>
        <taxon>Dreissenoidea</taxon>
        <taxon>Dreissenidae</taxon>
        <taxon>Dreissena</taxon>
    </lineage>
</organism>
<keyword evidence="3" id="KW-0633">Potassium transport</keyword>
<dbReference type="FunFam" id="1.10.287.70:FF:000028">
    <property type="entry name" value="potassium voltage-gated channel subfamily D member 3"/>
    <property type="match status" value="1"/>
</dbReference>
<dbReference type="GO" id="GO:0008076">
    <property type="term" value="C:voltage-gated potassium channel complex"/>
    <property type="evidence" value="ECO:0007669"/>
    <property type="project" value="InterPro"/>
</dbReference>
<dbReference type="Gene3D" id="1.10.287.70">
    <property type="match status" value="1"/>
</dbReference>
<keyword evidence="4 12" id="KW-0812">Transmembrane</keyword>
<keyword evidence="10 12" id="KW-0472">Membrane</keyword>
<evidence type="ECO:0000256" key="10">
    <source>
        <dbReference type="ARBA" id="ARBA00023136"/>
    </source>
</evidence>
<dbReference type="Gene3D" id="3.30.710.10">
    <property type="entry name" value="Potassium Channel Kv1.1, Chain A"/>
    <property type="match status" value="1"/>
</dbReference>
<dbReference type="PROSITE" id="PS50097">
    <property type="entry name" value="BTB"/>
    <property type="match status" value="1"/>
</dbReference>
<feature type="domain" description="BTB" evidence="13">
    <location>
        <begin position="14"/>
        <end position="82"/>
    </location>
</feature>
<dbReference type="PANTHER" id="PTHR11537">
    <property type="entry name" value="VOLTAGE-GATED POTASSIUM CHANNEL"/>
    <property type="match status" value="1"/>
</dbReference>
<evidence type="ECO:0000256" key="8">
    <source>
        <dbReference type="ARBA" id="ARBA00022989"/>
    </source>
</evidence>
<accession>A0A9D4KQG0</accession>
<dbReference type="InterPro" id="IPR027359">
    <property type="entry name" value="Volt_channel_dom_sf"/>
</dbReference>
<dbReference type="InterPro" id="IPR000210">
    <property type="entry name" value="BTB/POZ_dom"/>
</dbReference>
<feature type="transmembrane region" description="Helical" evidence="12">
    <location>
        <begin position="165"/>
        <end position="185"/>
    </location>
</feature>
<dbReference type="PRINTS" id="PR01498">
    <property type="entry name" value="SHAWCHANNEL"/>
</dbReference>
<evidence type="ECO:0000256" key="4">
    <source>
        <dbReference type="ARBA" id="ARBA00022692"/>
    </source>
</evidence>
<evidence type="ECO:0000313" key="14">
    <source>
        <dbReference type="EMBL" id="KAH3843266.1"/>
    </source>
</evidence>
<name>A0A9D4KQG0_DREPO</name>
<dbReference type="PANTHER" id="PTHR11537:SF254">
    <property type="entry name" value="POTASSIUM VOLTAGE-GATED CHANNEL PROTEIN SHAB"/>
    <property type="match status" value="1"/>
</dbReference>
<keyword evidence="9" id="KW-0406">Ion transport</keyword>
<dbReference type="InterPro" id="IPR003131">
    <property type="entry name" value="T1-type_BTB"/>
</dbReference>
<comment type="subcellular location">
    <subcellularLocation>
        <location evidence="1">Membrane</location>
        <topology evidence="1">Multi-pass membrane protein</topology>
    </subcellularLocation>
</comment>
<evidence type="ECO:0000259" key="13">
    <source>
        <dbReference type="PROSITE" id="PS50097"/>
    </source>
</evidence>
<evidence type="ECO:0000256" key="1">
    <source>
        <dbReference type="ARBA" id="ARBA00004141"/>
    </source>
</evidence>
<feature type="transmembrane region" description="Helical" evidence="12">
    <location>
        <begin position="260"/>
        <end position="282"/>
    </location>
</feature>
<dbReference type="Gene3D" id="1.20.120.350">
    <property type="entry name" value="Voltage-gated potassium channels. Chain C"/>
    <property type="match status" value="1"/>
</dbReference>
<evidence type="ECO:0000256" key="5">
    <source>
        <dbReference type="ARBA" id="ARBA00022826"/>
    </source>
</evidence>
<dbReference type="InterPro" id="IPR028325">
    <property type="entry name" value="VG_K_chnl"/>
</dbReference>
<feature type="transmembrane region" description="Helical" evidence="12">
    <location>
        <begin position="395"/>
        <end position="420"/>
    </location>
</feature>
<dbReference type="SMART" id="SM00225">
    <property type="entry name" value="BTB"/>
    <property type="match status" value="1"/>
</dbReference>
<keyword evidence="5" id="KW-0631">Potassium channel</keyword>
<feature type="transmembrane region" description="Helical" evidence="12">
    <location>
        <begin position="336"/>
        <end position="357"/>
    </location>
</feature>
<dbReference type="InterPro" id="IPR011333">
    <property type="entry name" value="SKP1/BTB/POZ_sf"/>
</dbReference>
<evidence type="ECO:0000256" key="11">
    <source>
        <dbReference type="ARBA" id="ARBA00023303"/>
    </source>
</evidence>
<dbReference type="Proteomes" id="UP000828390">
    <property type="component" value="Unassembled WGS sequence"/>
</dbReference>
<dbReference type="GO" id="GO:0051260">
    <property type="term" value="P:protein homooligomerization"/>
    <property type="evidence" value="ECO:0007669"/>
    <property type="project" value="InterPro"/>
</dbReference>
<gene>
    <name evidence="14" type="ORF">DPMN_116778</name>
</gene>
<dbReference type="GO" id="GO:0005249">
    <property type="term" value="F:voltage-gated potassium channel activity"/>
    <property type="evidence" value="ECO:0007669"/>
    <property type="project" value="InterPro"/>
</dbReference>
<dbReference type="PRINTS" id="PR00169">
    <property type="entry name" value="KCHANNEL"/>
</dbReference>
<dbReference type="InterPro" id="IPR003974">
    <property type="entry name" value="K_chnl_volt-dep_Kv3"/>
</dbReference>
<reference evidence="14" key="2">
    <citation type="submission" date="2020-11" db="EMBL/GenBank/DDBJ databases">
        <authorList>
            <person name="McCartney M.A."/>
            <person name="Auch B."/>
            <person name="Kono T."/>
            <person name="Mallez S."/>
            <person name="Becker A."/>
            <person name="Gohl D.M."/>
            <person name="Silverstein K.A.T."/>
            <person name="Koren S."/>
            <person name="Bechman K.B."/>
            <person name="Herman A."/>
            <person name="Abrahante J.E."/>
            <person name="Garbe J."/>
        </authorList>
    </citation>
    <scope>NUCLEOTIDE SEQUENCE</scope>
    <source>
        <strain evidence="14">Duluth1</strain>
        <tissue evidence="14">Whole animal</tissue>
    </source>
</reference>
<proteinExistence type="predicted"/>
<feature type="transmembrane region" description="Helical" evidence="12">
    <location>
        <begin position="294"/>
        <end position="315"/>
    </location>
</feature>
<evidence type="ECO:0000256" key="12">
    <source>
        <dbReference type="SAM" id="Phobius"/>
    </source>
</evidence>
<dbReference type="InterPro" id="IPR005821">
    <property type="entry name" value="Ion_trans_dom"/>
</dbReference>
<evidence type="ECO:0000313" key="15">
    <source>
        <dbReference type="Proteomes" id="UP000828390"/>
    </source>
</evidence>
<dbReference type="SUPFAM" id="SSF81324">
    <property type="entry name" value="Voltage-gated potassium channels"/>
    <property type="match status" value="1"/>
</dbReference>
<keyword evidence="11" id="KW-0407">Ion channel</keyword>
<keyword evidence="7" id="KW-0630">Potassium</keyword>
<protein>
    <recommendedName>
        <fullName evidence="13">BTB domain-containing protein</fullName>
    </recommendedName>
</protein>
<dbReference type="AlphaFoldDB" id="A0A9D4KQG0"/>
<dbReference type="GO" id="GO:0001508">
    <property type="term" value="P:action potential"/>
    <property type="evidence" value="ECO:0007669"/>
    <property type="project" value="TreeGrafter"/>
</dbReference>
<dbReference type="InterPro" id="IPR003968">
    <property type="entry name" value="K_chnl_volt-dep_Kv"/>
</dbReference>
<reference evidence="14" key="1">
    <citation type="journal article" date="2019" name="bioRxiv">
        <title>The Genome of the Zebra Mussel, Dreissena polymorpha: A Resource for Invasive Species Research.</title>
        <authorList>
            <person name="McCartney M.A."/>
            <person name="Auch B."/>
            <person name="Kono T."/>
            <person name="Mallez S."/>
            <person name="Zhang Y."/>
            <person name="Obille A."/>
            <person name="Becker A."/>
            <person name="Abrahante J.E."/>
            <person name="Garbe J."/>
            <person name="Badalamenti J.P."/>
            <person name="Herman A."/>
            <person name="Mangelson H."/>
            <person name="Liachko I."/>
            <person name="Sullivan S."/>
            <person name="Sone E.D."/>
            <person name="Koren S."/>
            <person name="Silverstein K.A.T."/>
            <person name="Beckman K.B."/>
            <person name="Gohl D.M."/>
        </authorList>
    </citation>
    <scope>NUCLEOTIDE SEQUENCE</scope>
    <source>
        <strain evidence="14">Duluth1</strain>
        <tissue evidence="14">Whole animal</tissue>
    </source>
</reference>
<dbReference type="SUPFAM" id="SSF54695">
    <property type="entry name" value="POZ domain"/>
    <property type="match status" value="1"/>
</dbReference>
<keyword evidence="2" id="KW-0813">Transport</keyword>
<dbReference type="CDD" id="cd18317">
    <property type="entry name" value="BTB_POZ_Kv"/>
    <property type="match status" value="1"/>
</dbReference>
<dbReference type="Pfam" id="PF00520">
    <property type="entry name" value="Ion_trans"/>
    <property type="match status" value="1"/>
</dbReference>
<dbReference type="PRINTS" id="PR01491">
    <property type="entry name" value="KVCHANNEL"/>
</dbReference>
<evidence type="ECO:0000256" key="6">
    <source>
        <dbReference type="ARBA" id="ARBA00022882"/>
    </source>
</evidence>
<keyword evidence="6" id="KW-0851">Voltage-gated channel</keyword>
<evidence type="ECO:0000256" key="3">
    <source>
        <dbReference type="ARBA" id="ARBA00022538"/>
    </source>
</evidence>
<dbReference type="EMBL" id="JAIWYP010000004">
    <property type="protein sequence ID" value="KAH3843266.1"/>
    <property type="molecule type" value="Genomic_DNA"/>
</dbReference>